<comment type="caution">
    <text evidence="1">The sequence shown here is derived from an EMBL/GenBank/DDBJ whole genome shotgun (WGS) entry which is preliminary data.</text>
</comment>
<accession>A0AAN7AG40</accession>
<dbReference type="Proteomes" id="UP001302126">
    <property type="component" value="Unassembled WGS sequence"/>
</dbReference>
<sequence length="124" mass="13530">MKDFMYTAYKNKVHLFRQTTKTLGAHAASAAVNKRRFLYAYLEAFEGGITPKGVRSDFKKTGIWPFNPKGIMDDPTAIVEDEVLPTNPLRATTPPPGPMAGLGDPIGVFKATQTGIQRSISTDA</sequence>
<reference evidence="1" key="1">
    <citation type="journal article" date="2023" name="Mol. Phylogenet. Evol.">
        <title>Genome-scale phylogeny and comparative genomics of the fungal order Sordariales.</title>
        <authorList>
            <person name="Hensen N."/>
            <person name="Bonometti L."/>
            <person name="Westerberg I."/>
            <person name="Brannstrom I.O."/>
            <person name="Guillou S."/>
            <person name="Cros-Aarteil S."/>
            <person name="Calhoun S."/>
            <person name="Haridas S."/>
            <person name="Kuo A."/>
            <person name="Mondo S."/>
            <person name="Pangilinan J."/>
            <person name="Riley R."/>
            <person name="LaButti K."/>
            <person name="Andreopoulos B."/>
            <person name="Lipzen A."/>
            <person name="Chen C."/>
            <person name="Yan M."/>
            <person name="Daum C."/>
            <person name="Ng V."/>
            <person name="Clum A."/>
            <person name="Steindorff A."/>
            <person name="Ohm R.A."/>
            <person name="Martin F."/>
            <person name="Silar P."/>
            <person name="Natvig D.O."/>
            <person name="Lalanne C."/>
            <person name="Gautier V."/>
            <person name="Ament-Velasquez S.L."/>
            <person name="Kruys A."/>
            <person name="Hutchinson M.I."/>
            <person name="Powell A.J."/>
            <person name="Barry K."/>
            <person name="Miller A.N."/>
            <person name="Grigoriev I.V."/>
            <person name="Debuchy R."/>
            <person name="Gladieux P."/>
            <person name="Hiltunen Thoren M."/>
            <person name="Johannesson H."/>
        </authorList>
    </citation>
    <scope>NUCLEOTIDE SEQUENCE</scope>
    <source>
        <strain evidence="1">PSN309</strain>
    </source>
</reference>
<organism evidence="1 2">
    <name type="scientific">Podospora australis</name>
    <dbReference type="NCBI Taxonomy" id="1536484"/>
    <lineage>
        <taxon>Eukaryota</taxon>
        <taxon>Fungi</taxon>
        <taxon>Dikarya</taxon>
        <taxon>Ascomycota</taxon>
        <taxon>Pezizomycotina</taxon>
        <taxon>Sordariomycetes</taxon>
        <taxon>Sordariomycetidae</taxon>
        <taxon>Sordariales</taxon>
        <taxon>Podosporaceae</taxon>
        <taxon>Podospora</taxon>
    </lineage>
</organism>
<protein>
    <submittedName>
        <fullName evidence="1">Uncharacterized protein</fullName>
    </submittedName>
</protein>
<evidence type="ECO:0000313" key="1">
    <source>
        <dbReference type="EMBL" id="KAK4187341.1"/>
    </source>
</evidence>
<evidence type="ECO:0000313" key="2">
    <source>
        <dbReference type="Proteomes" id="UP001302126"/>
    </source>
</evidence>
<name>A0AAN7AG40_9PEZI</name>
<dbReference type="AlphaFoldDB" id="A0AAN7AG40"/>
<gene>
    <name evidence="1" type="ORF">QBC35DRAFT_452352</name>
</gene>
<dbReference type="EMBL" id="MU864404">
    <property type="protein sequence ID" value="KAK4187341.1"/>
    <property type="molecule type" value="Genomic_DNA"/>
</dbReference>
<reference evidence="1" key="2">
    <citation type="submission" date="2023-05" db="EMBL/GenBank/DDBJ databases">
        <authorList>
            <consortium name="Lawrence Berkeley National Laboratory"/>
            <person name="Steindorff A."/>
            <person name="Hensen N."/>
            <person name="Bonometti L."/>
            <person name="Westerberg I."/>
            <person name="Brannstrom I.O."/>
            <person name="Guillou S."/>
            <person name="Cros-Aarteil S."/>
            <person name="Calhoun S."/>
            <person name="Haridas S."/>
            <person name="Kuo A."/>
            <person name="Mondo S."/>
            <person name="Pangilinan J."/>
            <person name="Riley R."/>
            <person name="Labutti K."/>
            <person name="Andreopoulos B."/>
            <person name="Lipzen A."/>
            <person name="Chen C."/>
            <person name="Yanf M."/>
            <person name="Daum C."/>
            <person name="Ng V."/>
            <person name="Clum A."/>
            <person name="Ohm R."/>
            <person name="Martin F."/>
            <person name="Silar P."/>
            <person name="Natvig D."/>
            <person name="Lalanne C."/>
            <person name="Gautier V."/>
            <person name="Ament-Velasquez S.L."/>
            <person name="Kruys A."/>
            <person name="Hutchinson M.I."/>
            <person name="Powell A.J."/>
            <person name="Barry K."/>
            <person name="Miller A.N."/>
            <person name="Grigoriev I.V."/>
            <person name="Debuchy R."/>
            <person name="Gladieux P."/>
            <person name="Thoren M.H."/>
            <person name="Johannesson H."/>
        </authorList>
    </citation>
    <scope>NUCLEOTIDE SEQUENCE</scope>
    <source>
        <strain evidence="1">PSN309</strain>
    </source>
</reference>
<keyword evidence="2" id="KW-1185">Reference proteome</keyword>
<proteinExistence type="predicted"/>